<name>A0AAV0UYQ0_HYABA</name>
<feature type="region of interest" description="Disordered" evidence="1">
    <location>
        <begin position="192"/>
        <end position="223"/>
    </location>
</feature>
<sequence>MVDSTDASSDCSASSAPRSAAVRKRAAPLAVPEAVAWLDFLTLELAATSNSGKTQYHLTMRYKPSHAKLSPCASWTLSRSFDEYRAFQKRLSKLLQHGHSCGADCKWLYKVVKHYFPQKSLFSNNCPKVVAVRLQTLIRCLTTVQASLVNRGNHGCKVLVSDVGAEFNRFVVKGMKDLEDSAATSDSSEFSAVTRDSLDSLDSESGYDNCESDDDDDDEGEESECDACHSRHAMCRTHSKQAAHPT</sequence>
<evidence type="ECO:0000313" key="3">
    <source>
        <dbReference type="Proteomes" id="UP001162031"/>
    </source>
</evidence>
<evidence type="ECO:0000256" key="1">
    <source>
        <dbReference type="SAM" id="MobiDB-lite"/>
    </source>
</evidence>
<dbReference type="InterPro" id="IPR036871">
    <property type="entry name" value="PX_dom_sf"/>
</dbReference>
<gene>
    <name evidence="2" type="ORF">HBR001_LOCUS8751</name>
</gene>
<proteinExistence type="predicted"/>
<dbReference type="SUPFAM" id="SSF64268">
    <property type="entry name" value="PX domain"/>
    <property type="match status" value="1"/>
</dbReference>
<reference evidence="2" key="1">
    <citation type="submission" date="2022-12" db="EMBL/GenBank/DDBJ databases">
        <authorList>
            <person name="Webb A."/>
        </authorList>
    </citation>
    <scope>NUCLEOTIDE SEQUENCE</scope>
    <source>
        <strain evidence="2">Hp1</strain>
    </source>
</reference>
<dbReference type="Proteomes" id="UP001162031">
    <property type="component" value="Unassembled WGS sequence"/>
</dbReference>
<dbReference type="Gene3D" id="3.30.1520.10">
    <property type="entry name" value="Phox-like domain"/>
    <property type="match status" value="1"/>
</dbReference>
<organism evidence="2 3">
    <name type="scientific">Hyaloperonospora brassicae</name>
    <name type="common">Brassica downy mildew</name>
    <name type="synonym">Peronospora brassicae</name>
    <dbReference type="NCBI Taxonomy" id="162125"/>
    <lineage>
        <taxon>Eukaryota</taxon>
        <taxon>Sar</taxon>
        <taxon>Stramenopiles</taxon>
        <taxon>Oomycota</taxon>
        <taxon>Peronosporomycetes</taxon>
        <taxon>Peronosporales</taxon>
        <taxon>Peronosporaceae</taxon>
        <taxon>Hyaloperonospora</taxon>
    </lineage>
</organism>
<dbReference type="GO" id="GO:0035091">
    <property type="term" value="F:phosphatidylinositol binding"/>
    <property type="evidence" value="ECO:0007669"/>
    <property type="project" value="InterPro"/>
</dbReference>
<comment type="caution">
    <text evidence="2">The sequence shown here is derived from an EMBL/GenBank/DDBJ whole genome shotgun (WGS) entry which is preliminary data.</text>
</comment>
<dbReference type="EMBL" id="CANTFL010001456">
    <property type="protein sequence ID" value="CAI5741977.1"/>
    <property type="molecule type" value="Genomic_DNA"/>
</dbReference>
<keyword evidence="3" id="KW-1185">Reference proteome</keyword>
<protein>
    <recommendedName>
        <fullName evidence="4">PX domain-containing protein</fullName>
    </recommendedName>
</protein>
<evidence type="ECO:0000313" key="2">
    <source>
        <dbReference type="EMBL" id="CAI5741977.1"/>
    </source>
</evidence>
<feature type="compositionally biased region" description="Acidic residues" evidence="1">
    <location>
        <begin position="210"/>
        <end position="223"/>
    </location>
</feature>
<evidence type="ECO:0008006" key="4">
    <source>
        <dbReference type="Google" id="ProtNLM"/>
    </source>
</evidence>
<accession>A0AAV0UYQ0</accession>
<dbReference type="AlphaFoldDB" id="A0AAV0UYQ0"/>